<keyword evidence="5" id="KW-1185">Reference proteome</keyword>
<feature type="chain" id="PRO_5044815480" description="PsbP C-terminal domain-containing protein" evidence="2">
    <location>
        <begin position="19"/>
        <end position="310"/>
    </location>
</feature>
<organism evidence="4 5">
    <name type="scientific">Stephanodiscus triporus</name>
    <dbReference type="NCBI Taxonomy" id="2934178"/>
    <lineage>
        <taxon>Eukaryota</taxon>
        <taxon>Sar</taxon>
        <taxon>Stramenopiles</taxon>
        <taxon>Ochrophyta</taxon>
        <taxon>Bacillariophyta</taxon>
        <taxon>Coscinodiscophyceae</taxon>
        <taxon>Thalassiosirophycidae</taxon>
        <taxon>Stephanodiscales</taxon>
        <taxon>Stephanodiscaceae</taxon>
        <taxon>Stephanodiscus</taxon>
    </lineage>
</organism>
<feature type="region of interest" description="Disordered" evidence="1">
    <location>
        <begin position="32"/>
        <end position="56"/>
    </location>
</feature>
<evidence type="ECO:0000313" key="5">
    <source>
        <dbReference type="Proteomes" id="UP001530315"/>
    </source>
</evidence>
<protein>
    <recommendedName>
        <fullName evidence="3">PsbP C-terminal domain-containing protein</fullName>
    </recommendedName>
</protein>
<proteinExistence type="predicted"/>
<evidence type="ECO:0000256" key="1">
    <source>
        <dbReference type="SAM" id="MobiDB-lite"/>
    </source>
</evidence>
<accession>A0ABD3P9A5</accession>
<dbReference type="InterPro" id="IPR002683">
    <property type="entry name" value="PsbP_C"/>
</dbReference>
<dbReference type="Pfam" id="PF01789">
    <property type="entry name" value="PsbP"/>
    <property type="match status" value="1"/>
</dbReference>
<feature type="domain" description="PsbP C-terminal" evidence="3">
    <location>
        <begin position="122"/>
        <end position="307"/>
    </location>
</feature>
<dbReference type="EMBL" id="JALLAZ020000914">
    <property type="protein sequence ID" value="KAL3784839.1"/>
    <property type="molecule type" value="Genomic_DNA"/>
</dbReference>
<reference evidence="4 5" key="1">
    <citation type="submission" date="2024-10" db="EMBL/GenBank/DDBJ databases">
        <title>Updated reference genomes for cyclostephanoid diatoms.</title>
        <authorList>
            <person name="Roberts W.R."/>
            <person name="Alverson A.J."/>
        </authorList>
    </citation>
    <scope>NUCLEOTIDE SEQUENCE [LARGE SCALE GENOMIC DNA]</scope>
    <source>
        <strain evidence="4 5">AJA276-08</strain>
    </source>
</reference>
<feature type="signal peptide" evidence="2">
    <location>
        <begin position="1"/>
        <end position="18"/>
    </location>
</feature>
<dbReference type="Proteomes" id="UP001530315">
    <property type="component" value="Unassembled WGS sequence"/>
</dbReference>
<name>A0ABD3P9A5_9STRA</name>
<evidence type="ECO:0000259" key="3">
    <source>
        <dbReference type="Pfam" id="PF01789"/>
    </source>
</evidence>
<evidence type="ECO:0000313" key="4">
    <source>
        <dbReference type="EMBL" id="KAL3784839.1"/>
    </source>
</evidence>
<gene>
    <name evidence="4" type="ORF">ACHAW5_009058</name>
</gene>
<keyword evidence="2" id="KW-0732">Signal</keyword>
<comment type="caution">
    <text evidence="4">The sequence shown here is derived from an EMBL/GenBank/DDBJ whole genome shotgun (WGS) entry which is preliminary data.</text>
</comment>
<dbReference type="AlphaFoldDB" id="A0ABD3P9A5"/>
<evidence type="ECO:0000256" key="2">
    <source>
        <dbReference type="SAM" id="SignalP"/>
    </source>
</evidence>
<dbReference type="Gene3D" id="3.40.1000.10">
    <property type="entry name" value="Mog1/PsbP, alpha/beta/alpha sandwich"/>
    <property type="match status" value="1"/>
</dbReference>
<sequence>MNLTFLVFLSLMPPGTAAFHTPPSSSVARIGDAAAVGGTPPPPAALRAPPVGRGETNDAVAARGTRRVEYVCEARRPFLVRSLSTLGRGGGAAAAAVILATTARPPVSRAAGSSPSSSATTDLASYDDADYGFRLRFPSSWERTEQTLSGRRRAVFFTDPSSSRDDDGGVSSGVVETLGFVAYTPVRDDFVSLASFGSVDEVGQATILPKGELAGGNATPSRMISATSGRGAYFFDYVAEPVVPAGPGAGVLTTTLKPQHFRTIFTLLPPAGNASAGMTLITVTLQTSEERYADAKVTFDRIIDSYEKIK</sequence>